<evidence type="ECO:0000313" key="3">
    <source>
        <dbReference type="Proteomes" id="UP000585437"/>
    </source>
</evidence>
<dbReference type="EMBL" id="JACHBU010000001">
    <property type="protein sequence ID" value="MBB6506914.1"/>
    <property type="molecule type" value="Genomic_DNA"/>
</dbReference>
<evidence type="ECO:0008006" key="4">
    <source>
        <dbReference type="Google" id="ProtNLM"/>
    </source>
</evidence>
<name>A0A7X0MPY9_9HYPH</name>
<comment type="caution">
    <text evidence="2">The sequence shown here is derived from an EMBL/GenBank/DDBJ whole genome shotgun (WGS) entry which is preliminary data.</text>
</comment>
<reference evidence="2 3" key="1">
    <citation type="submission" date="2020-08" db="EMBL/GenBank/DDBJ databases">
        <title>The Agave Microbiome: Exploring the role of microbial communities in plant adaptations to desert environments.</title>
        <authorList>
            <person name="Partida-Martinez L.P."/>
        </authorList>
    </citation>
    <scope>NUCLEOTIDE SEQUENCE [LARGE SCALE GENOMIC DNA]</scope>
    <source>
        <strain evidence="2 3">AS3.12</strain>
    </source>
</reference>
<dbReference type="InterPro" id="IPR025227">
    <property type="entry name" value="DUF4169"/>
</dbReference>
<keyword evidence="3" id="KW-1185">Reference proteome</keyword>
<feature type="region of interest" description="Disordered" evidence="1">
    <location>
        <begin position="11"/>
        <end position="68"/>
    </location>
</feature>
<dbReference type="AlphaFoldDB" id="A0A7X0MPY9"/>
<organism evidence="2 3">
    <name type="scientific">Rhizobium soli</name>
    <dbReference type="NCBI Taxonomy" id="424798"/>
    <lineage>
        <taxon>Bacteria</taxon>
        <taxon>Pseudomonadati</taxon>
        <taxon>Pseudomonadota</taxon>
        <taxon>Alphaproteobacteria</taxon>
        <taxon>Hyphomicrobiales</taxon>
        <taxon>Rhizobiaceae</taxon>
        <taxon>Rhizobium/Agrobacterium group</taxon>
        <taxon>Rhizobium</taxon>
    </lineage>
</organism>
<dbReference type="Pfam" id="PF13770">
    <property type="entry name" value="DUF4169"/>
    <property type="match status" value="1"/>
</dbReference>
<proteinExistence type="predicted"/>
<sequence>MCAEIVNLRQFRKGKARSQKDAAAEQNRISFGRTKSEKQLTTALNEKAGKTLDQGKLEKPSPETDERR</sequence>
<dbReference type="RefSeq" id="WP_113167506.1">
    <property type="nucleotide sequence ID" value="NZ_JACHBU010000001.1"/>
</dbReference>
<evidence type="ECO:0000313" key="2">
    <source>
        <dbReference type="EMBL" id="MBB6506914.1"/>
    </source>
</evidence>
<protein>
    <recommendedName>
        <fullName evidence="4">DUF4169 family protein</fullName>
    </recommendedName>
</protein>
<gene>
    <name evidence="2" type="ORF">F4695_000233</name>
</gene>
<dbReference type="Proteomes" id="UP000585437">
    <property type="component" value="Unassembled WGS sequence"/>
</dbReference>
<evidence type="ECO:0000256" key="1">
    <source>
        <dbReference type="SAM" id="MobiDB-lite"/>
    </source>
</evidence>
<feature type="compositionally biased region" description="Basic and acidic residues" evidence="1">
    <location>
        <begin position="47"/>
        <end position="68"/>
    </location>
</feature>
<accession>A0A7X0MPY9</accession>